<proteinExistence type="predicted"/>
<dbReference type="PIR" id="AE3029">
    <property type="entry name" value="AE3029"/>
</dbReference>
<gene>
    <name evidence="2" type="ordered locus">Atu3841</name>
</gene>
<reference evidence="2 3" key="1">
    <citation type="journal article" date="2001" name="Science">
        <title>The genome of the natural genetic engineer Agrobacterium tumefaciens C58.</title>
        <authorList>
            <person name="Wood D.W."/>
            <person name="Setubal J.C."/>
            <person name="Kaul R."/>
            <person name="Monks D.E."/>
            <person name="Kitajima J.P."/>
            <person name="Okura V.K."/>
            <person name="Zhou Y."/>
            <person name="Chen L."/>
            <person name="Wood G.E."/>
            <person name="Almeida N.F.Jr."/>
            <person name="Woo L."/>
            <person name="Chen Y."/>
            <person name="Paulsen I.T."/>
            <person name="Eisen J.A."/>
            <person name="Karp P.D."/>
            <person name="Bovee D.Sr."/>
            <person name="Chapman P."/>
            <person name="Clendenning J."/>
            <person name="Deatherage G."/>
            <person name="Gillet W."/>
            <person name="Grant C."/>
            <person name="Kutyavin T."/>
            <person name="Levy R."/>
            <person name="Li M.J."/>
            <person name="McClelland E."/>
            <person name="Palmieri A."/>
            <person name="Raymond C."/>
            <person name="Rouse G."/>
            <person name="Saenphimmachak C."/>
            <person name="Wu Z."/>
            <person name="Romero P."/>
            <person name="Gordon D."/>
            <person name="Zhang S."/>
            <person name="Yoo H."/>
            <person name="Tao Y."/>
            <person name="Biddle P."/>
            <person name="Jung M."/>
            <person name="Krespan W."/>
            <person name="Perry M."/>
            <person name="Gordon-Kamm B."/>
            <person name="Liao L."/>
            <person name="Kim S."/>
            <person name="Hendrick C."/>
            <person name="Zhao Z.Y."/>
            <person name="Dolan M."/>
            <person name="Chumley F."/>
            <person name="Tingey S.V."/>
            <person name="Tomb J.F."/>
            <person name="Gordon M.P."/>
            <person name="Olson M.V."/>
            <person name="Nester E.W."/>
        </authorList>
    </citation>
    <scope>NUCLEOTIDE SEQUENCE [LARGE SCALE GENOMIC DNA]</scope>
    <source>
        <strain evidence="3">C58 / ATCC 33970</strain>
    </source>
</reference>
<dbReference type="EMBL" id="AE007870">
    <property type="protein sequence ID" value="AAL44651.1"/>
    <property type="molecule type" value="Genomic_DNA"/>
</dbReference>
<dbReference type="BioCyc" id="AGRO:ATU3841-MONOMER"/>
<name>Q8U987_AGRFC</name>
<evidence type="ECO:0000313" key="2">
    <source>
        <dbReference type="EMBL" id="AAL44651.1"/>
    </source>
</evidence>
<feature type="signal peptide" evidence="1">
    <location>
        <begin position="1"/>
        <end position="25"/>
    </location>
</feature>
<keyword evidence="1" id="KW-0732">Signal</keyword>
<protein>
    <recommendedName>
        <fullName evidence="4">Secreted protein</fullName>
    </recommendedName>
</protein>
<evidence type="ECO:0000313" key="3">
    <source>
        <dbReference type="Proteomes" id="UP000000813"/>
    </source>
</evidence>
<dbReference type="EnsemblBacteria" id="AAL44651">
    <property type="protein sequence ID" value="AAL44651"/>
    <property type="gene ID" value="Atu3841"/>
</dbReference>
<dbReference type="HOGENOM" id="CLU_1665711_0_0_5"/>
<accession>Q8U987</accession>
<feature type="chain" id="PRO_5004315438" description="Secreted protein" evidence="1">
    <location>
        <begin position="26"/>
        <end position="158"/>
    </location>
</feature>
<dbReference type="AlphaFoldDB" id="Q8U987"/>
<organism evidence="2 3">
    <name type="scientific">Agrobacterium fabrum (strain C58 / ATCC 33970)</name>
    <name type="common">Agrobacterium tumefaciens (strain C58)</name>
    <dbReference type="NCBI Taxonomy" id="176299"/>
    <lineage>
        <taxon>Bacteria</taxon>
        <taxon>Pseudomonadati</taxon>
        <taxon>Pseudomonadota</taxon>
        <taxon>Alphaproteobacteria</taxon>
        <taxon>Hyphomicrobiales</taxon>
        <taxon>Rhizobiaceae</taxon>
        <taxon>Rhizobium/Agrobacterium group</taxon>
        <taxon>Agrobacterium</taxon>
        <taxon>Agrobacterium tumefaciens complex</taxon>
    </lineage>
</organism>
<dbReference type="KEGG" id="atu:Atu3841"/>
<evidence type="ECO:0008006" key="4">
    <source>
        <dbReference type="Google" id="ProtNLM"/>
    </source>
</evidence>
<keyword evidence="3" id="KW-1185">Reference proteome</keyword>
<sequence>MPVLSVKSRALVRCFCSSATTTLFADAKSFERVPSSGRQILRLWILVTKIFYFSYLDRFSVKKTGKPHHRANIALWKSSSVGSPALPWRACSSVRSHALRPAICPAFIASSNCCDARFGERSPVARALRCHGLETATDLERPRACITVNKLRTTYTVP</sequence>
<reference evidence="2 3" key="2">
    <citation type="journal article" date="2001" name="Science">
        <title>Genome sequence of the plant pathogen and biotechnology agent Agrobacterium tumefaciens C58.</title>
        <authorList>
            <person name="Goodner B."/>
            <person name="Hinkle G."/>
            <person name="Gattung S."/>
            <person name="Miller N."/>
            <person name="Blanchard M."/>
            <person name="Qurollo B."/>
            <person name="Goldman B.S."/>
            <person name="Cao Y."/>
            <person name="Askenazi M."/>
            <person name="Halling C."/>
            <person name="Mullin L."/>
            <person name="Houmiel K."/>
            <person name="Gordon J."/>
            <person name="Vaudin M."/>
            <person name="Iartchouk O."/>
            <person name="Epp A."/>
            <person name="Liu F."/>
            <person name="Wollam C."/>
            <person name="Allinger M."/>
            <person name="Doughty D."/>
            <person name="Scott C."/>
            <person name="Lappas C."/>
            <person name="Markelz B."/>
            <person name="Flanagan C."/>
            <person name="Crowell C."/>
            <person name="Gurson J."/>
            <person name="Lomo C."/>
            <person name="Sear C."/>
            <person name="Strub G."/>
            <person name="Cielo C."/>
            <person name="Slater S."/>
        </authorList>
    </citation>
    <scope>NUCLEOTIDE SEQUENCE [LARGE SCALE GENOMIC DNA]</scope>
    <source>
        <strain evidence="3">C58 / ATCC 33970</strain>
    </source>
</reference>
<evidence type="ECO:0000256" key="1">
    <source>
        <dbReference type="SAM" id="SignalP"/>
    </source>
</evidence>
<dbReference type="Proteomes" id="UP000000813">
    <property type="component" value="Chromosome linear"/>
</dbReference>